<keyword evidence="3" id="KW-1185">Reference proteome</keyword>
<dbReference type="OrthoDB" id="5150146at2"/>
<organism evidence="2 3">
    <name type="scientific">Jiangella alkaliphila</name>
    <dbReference type="NCBI Taxonomy" id="419479"/>
    <lineage>
        <taxon>Bacteria</taxon>
        <taxon>Bacillati</taxon>
        <taxon>Actinomycetota</taxon>
        <taxon>Actinomycetes</taxon>
        <taxon>Jiangellales</taxon>
        <taxon>Jiangellaceae</taxon>
        <taxon>Jiangella</taxon>
    </lineage>
</organism>
<keyword evidence="1" id="KW-0812">Transmembrane</keyword>
<accession>A0A1H2GSY3</accession>
<protein>
    <submittedName>
        <fullName evidence="2">Putative Holin-X, holin superfamily III</fullName>
    </submittedName>
</protein>
<dbReference type="InterPro" id="IPR009937">
    <property type="entry name" value="Phage_holin_3_6"/>
</dbReference>
<dbReference type="Proteomes" id="UP000182977">
    <property type="component" value="Chromosome I"/>
</dbReference>
<keyword evidence="1" id="KW-0472">Membrane</keyword>
<dbReference type="EMBL" id="LT629791">
    <property type="protein sequence ID" value="SDU22763.1"/>
    <property type="molecule type" value="Genomic_DNA"/>
</dbReference>
<proteinExistence type="predicted"/>
<evidence type="ECO:0000313" key="3">
    <source>
        <dbReference type="Proteomes" id="UP000182977"/>
    </source>
</evidence>
<dbReference type="Pfam" id="PF07332">
    <property type="entry name" value="Phage_holin_3_6"/>
    <property type="match status" value="1"/>
</dbReference>
<dbReference type="RefSeq" id="WP_046766482.1">
    <property type="nucleotide sequence ID" value="NZ_KQ061219.1"/>
</dbReference>
<sequence length="137" mass="14208">MAARATSEADGSASIGQLVASIKDDLTGLVRDEIELAKAELKQDAKEAGLGGALIAVALFLGLLATILGSFALVYGVHALGLGLGWSFLVVAGAYVLVALLLLLTARSRFGRISKVERTKTTAREAARALKRSPNST</sequence>
<dbReference type="STRING" id="419479.SAMN04488563_0662"/>
<reference evidence="3" key="1">
    <citation type="submission" date="2016-10" db="EMBL/GenBank/DDBJ databases">
        <authorList>
            <person name="Varghese N."/>
            <person name="Submissions S."/>
        </authorList>
    </citation>
    <scope>NUCLEOTIDE SEQUENCE [LARGE SCALE GENOMIC DNA]</scope>
    <source>
        <strain evidence="3">DSM 45079</strain>
    </source>
</reference>
<evidence type="ECO:0000256" key="1">
    <source>
        <dbReference type="SAM" id="Phobius"/>
    </source>
</evidence>
<evidence type="ECO:0000313" key="2">
    <source>
        <dbReference type="EMBL" id="SDU22763.1"/>
    </source>
</evidence>
<dbReference type="AlphaFoldDB" id="A0A1H2GSY3"/>
<name>A0A1H2GSY3_9ACTN</name>
<feature type="transmembrane region" description="Helical" evidence="1">
    <location>
        <begin position="48"/>
        <end position="77"/>
    </location>
</feature>
<keyword evidence="1" id="KW-1133">Transmembrane helix</keyword>
<gene>
    <name evidence="2" type="ORF">SAMN04488563_0662</name>
</gene>
<feature type="transmembrane region" description="Helical" evidence="1">
    <location>
        <begin position="83"/>
        <end position="105"/>
    </location>
</feature>